<dbReference type="RefSeq" id="WP_089524424.1">
    <property type="nucleotide sequence ID" value="NZ_NMUQ01000001.1"/>
</dbReference>
<protein>
    <submittedName>
        <fullName evidence="1">Uncharacterized protein</fullName>
    </submittedName>
</protein>
<dbReference type="AlphaFoldDB" id="A0A229P688"/>
<evidence type="ECO:0000313" key="2">
    <source>
        <dbReference type="Proteomes" id="UP000215145"/>
    </source>
</evidence>
<comment type="caution">
    <text evidence="1">The sequence shown here is derived from an EMBL/GenBank/DDBJ whole genome shotgun (WGS) entry which is preliminary data.</text>
</comment>
<organism evidence="1 2">
    <name type="scientific">Paenibacillus herberti</name>
    <dbReference type="NCBI Taxonomy" id="1619309"/>
    <lineage>
        <taxon>Bacteria</taxon>
        <taxon>Bacillati</taxon>
        <taxon>Bacillota</taxon>
        <taxon>Bacilli</taxon>
        <taxon>Bacillales</taxon>
        <taxon>Paenibacillaceae</taxon>
        <taxon>Paenibacillus</taxon>
    </lineage>
</organism>
<gene>
    <name evidence="1" type="ORF">CGZ75_12315</name>
</gene>
<name>A0A229P688_9BACL</name>
<proteinExistence type="predicted"/>
<reference evidence="1 2" key="1">
    <citation type="submission" date="2017-07" db="EMBL/GenBank/DDBJ databases">
        <title>Paenibacillus herberti R33 genome sequencing and assembly.</title>
        <authorList>
            <person name="Su W."/>
        </authorList>
    </citation>
    <scope>NUCLEOTIDE SEQUENCE [LARGE SCALE GENOMIC DNA]</scope>
    <source>
        <strain evidence="1 2">R33</strain>
    </source>
</reference>
<dbReference type="EMBL" id="NMUQ01000001">
    <property type="protein sequence ID" value="OXM17349.1"/>
    <property type="molecule type" value="Genomic_DNA"/>
</dbReference>
<evidence type="ECO:0000313" key="1">
    <source>
        <dbReference type="EMBL" id="OXM17349.1"/>
    </source>
</evidence>
<accession>A0A229P688</accession>
<keyword evidence="2" id="KW-1185">Reference proteome</keyword>
<dbReference type="Proteomes" id="UP000215145">
    <property type="component" value="Unassembled WGS sequence"/>
</dbReference>
<dbReference type="OrthoDB" id="9943069at2"/>
<sequence length="74" mass="7966">MNPNDMNPFDEIAASGEGVEPLAPARRILELANMVSNLVGYVHLKQCSPLEKQLVAASFSVLLLQLEEGAETNA</sequence>